<reference evidence="8" key="1">
    <citation type="submission" date="2022-09" db="EMBL/GenBank/DDBJ databases">
        <title>The complete genome of Acidovorax sp. 5MLIR.</title>
        <authorList>
            <person name="Liu L."/>
            <person name="Yue J."/>
            <person name="Yang F."/>
            <person name="Yuan J."/>
            <person name="Li L."/>
        </authorList>
    </citation>
    <scope>NUCLEOTIDE SEQUENCE</scope>
    <source>
        <strain evidence="8">5MLIR</strain>
    </source>
</reference>
<dbReference type="PROSITE" id="PS00136">
    <property type="entry name" value="SUBTILASE_ASP"/>
    <property type="match status" value="1"/>
</dbReference>
<dbReference type="PRINTS" id="PR00723">
    <property type="entry name" value="SUBTILISIN"/>
</dbReference>
<evidence type="ECO:0000259" key="7">
    <source>
        <dbReference type="Pfam" id="PF00082"/>
    </source>
</evidence>
<keyword evidence="4 5" id="KW-0720">Serine protease</keyword>
<dbReference type="InterPro" id="IPR000209">
    <property type="entry name" value="Peptidase_S8/S53_dom"/>
</dbReference>
<dbReference type="InterPro" id="IPR036852">
    <property type="entry name" value="Peptidase_S8/S53_dom_sf"/>
</dbReference>
<organism evidence="8 9">
    <name type="scientific">Comamonas endophytica</name>
    <dbReference type="NCBI Taxonomy" id="2949090"/>
    <lineage>
        <taxon>Bacteria</taxon>
        <taxon>Pseudomonadati</taxon>
        <taxon>Pseudomonadota</taxon>
        <taxon>Betaproteobacteria</taxon>
        <taxon>Burkholderiales</taxon>
        <taxon>Comamonadaceae</taxon>
        <taxon>Comamonas</taxon>
    </lineage>
</organism>
<feature type="active site" description="Charge relay system" evidence="5">
    <location>
        <position position="102"/>
    </location>
</feature>
<dbReference type="InterPro" id="IPR023828">
    <property type="entry name" value="Peptidase_S8_Ser-AS"/>
</dbReference>
<dbReference type="Proteomes" id="UP001162800">
    <property type="component" value="Chromosome"/>
</dbReference>
<evidence type="ECO:0000256" key="6">
    <source>
        <dbReference type="RuleBase" id="RU003355"/>
    </source>
</evidence>
<feature type="active site" description="Charge relay system" evidence="5">
    <location>
        <position position="133"/>
    </location>
</feature>
<gene>
    <name evidence="8" type="ORF">M9799_04710</name>
</gene>
<dbReference type="PROSITE" id="PS51892">
    <property type="entry name" value="SUBTILASE"/>
    <property type="match status" value="1"/>
</dbReference>
<evidence type="ECO:0000256" key="2">
    <source>
        <dbReference type="ARBA" id="ARBA00022670"/>
    </source>
</evidence>
<evidence type="ECO:0000256" key="5">
    <source>
        <dbReference type="PROSITE-ProRule" id="PRU01240"/>
    </source>
</evidence>
<keyword evidence="9" id="KW-1185">Reference proteome</keyword>
<keyword evidence="2 5" id="KW-0645">Protease</keyword>
<dbReference type="RefSeq" id="WP_231043590.1">
    <property type="nucleotide sequence ID" value="NZ_CP106881.1"/>
</dbReference>
<sequence>MKRYITLKYEFQRRISKRELDTGVYSLVHARPLLSVENLSERAVSELKADPQIQMVVPTMPLRLISPVAGDSLSLTGNWGIRAVRADKSQYDGSGVCVAVLDTGIDTDHPAFAGMKLIEEDFSDHGNGDRNGHGTHCAGTFFGRNDNGRRIGIARGVERALIGKVLGDDGVGQSEMIFKALAWAMEQHADIVSMSLGFDFPGMITRLTEEGWPLTLATSTALEAYGSNLRMFDALMAVFKAQAAFGVAPLVISAAGNESRRDIRSDYRVAVSLPAGAEDVVSVAAVGRHDGKFKVAEFSNAQALLAAPGVDITSAWPGGGLRTISGTSMACPHVSGVAALWWQFLRETDIKPTARNVAARLISNARKNVFVPHTDEADVGQGLVTAPLP</sequence>
<dbReference type="InterPro" id="IPR051048">
    <property type="entry name" value="Peptidase_S8/S53_subtilisin"/>
</dbReference>
<evidence type="ECO:0000256" key="4">
    <source>
        <dbReference type="ARBA" id="ARBA00022825"/>
    </source>
</evidence>
<comment type="similarity">
    <text evidence="1 5 6">Belongs to the peptidase S8 family.</text>
</comment>
<dbReference type="InterPro" id="IPR023827">
    <property type="entry name" value="Peptidase_S8_Asp-AS"/>
</dbReference>
<protein>
    <submittedName>
        <fullName evidence="8">S8 family serine peptidase</fullName>
    </submittedName>
</protein>
<dbReference type="Gene3D" id="3.40.50.200">
    <property type="entry name" value="Peptidase S8/S53 domain"/>
    <property type="match status" value="1"/>
</dbReference>
<dbReference type="CDD" id="cd07480">
    <property type="entry name" value="Peptidases_S8_12"/>
    <property type="match status" value="1"/>
</dbReference>
<name>A0ABY6GDE5_9BURK</name>
<proteinExistence type="inferred from homology"/>
<evidence type="ECO:0000256" key="1">
    <source>
        <dbReference type="ARBA" id="ARBA00011073"/>
    </source>
</evidence>
<feature type="active site" description="Charge relay system" evidence="5">
    <location>
        <position position="328"/>
    </location>
</feature>
<dbReference type="SUPFAM" id="SSF52743">
    <property type="entry name" value="Subtilisin-like"/>
    <property type="match status" value="1"/>
</dbReference>
<evidence type="ECO:0000256" key="3">
    <source>
        <dbReference type="ARBA" id="ARBA00022801"/>
    </source>
</evidence>
<dbReference type="PANTHER" id="PTHR43399:SF4">
    <property type="entry name" value="CELL WALL-ASSOCIATED PROTEASE"/>
    <property type="match status" value="1"/>
</dbReference>
<dbReference type="EMBL" id="CP106881">
    <property type="protein sequence ID" value="UYG52547.1"/>
    <property type="molecule type" value="Genomic_DNA"/>
</dbReference>
<keyword evidence="3 5" id="KW-0378">Hydrolase</keyword>
<dbReference type="Pfam" id="PF00082">
    <property type="entry name" value="Peptidase_S8"/>
    <property type="match status" value="1"/>
</dbReference>
<feature type="domain" description="Peptidase S8/S53" evidence="7">
    <location>
        <begin position="93"/>
        <end position="373"/>
    </location>
</feature>
<dbReference type="PROSITE" id="PS00138">
    <property type="entry name" value="SUBTILASE_SER"/>
    <property type="match status" value="1"/>
</dbReference>
<dbReference type="InterPro" id="IPR015500">
    <property type="entry name" value="Peptidase_S8_subtilisin-rel"/>
</dbReference>
<dbReference type="PANTHER" id="PTHR43399">
    <property type="entry name" value="SUBTILISIN-RELATED"/>
    <property type="match status" value="1"/>
</dbReference>
<accession>A0ABY6GDE5</accession>
<evidence type="ECO:0000313" key="9">
    <source>
        <dbReference type="Proteomes" id="UP001162800"/>
    </source>
</evidence>
<evidence type="ECO:0000313" key="8">
    <source>
        <dbReference type="EMBL" id="UYG52547.1"/>
    </source>
</evidence>